<dbReference type="OrthoDB" id="8608526at2759"/>
<reference evidence="11" key="1">
    <citation type="submission" date="2025-08" db="UniProtKB">
        <authorList>
            <consortium name="Ensembl"/>
        </authorList>
    </citation>
    <scope>IDENTIFICATION</scope>
</reference>
<accession>A0A8C5QQ56</accession>
<dbReference type="SUPFAM" id="SSF49265">
    <property type="entry name" value="Fibronectin type III"/>
    <property type="match status" value="4"/>
</dbReference>
<keyword evidence="12" id="KW-1185">Reference proteome</keyword>
<proteinExistence type="predicted"/>
<keyword evidence="3 9" id="KW-0732">Signal</keyword>
<reference evidence="11" key="2">
    <citation type="submission" date="2025-09" db="UniProtKB">
        <authorList>
            <consortium name="Ensembl"/>
        </authorList>
    </citation>
    <scope>IDENTIFICATION</scope>
</reference>
<dbReference type="CDD" id="cd00063">
    <property type="entry name" value="FN3"/>
    <property type="match status" value="2"/>
</dbReference>
<protein>
    <submittedName>
        <fullName evidence="11">MPL proto-onco, thrombopoietin receptor</fullName>
    </submittedName>
</protein>
<name>A0A8C5QQ56_9ANUR</name>
<dbReference type="PANTHER" id="PTHR23037">
    <property type="entry name" value="CYTOKINE RECEPTOR"/>
    <property type="match status" value="1"/>
</dbReference>
<dbReference type="GeneTree" id="ENSGT00940000161225"/>
<evidence type="ECO:0000256" key="4">
    <source>
        <dbReference type="ARBA" id="ARBA00022989"/>
    </source>
</evidence>
<evidence type="ECO:0000256" key="7">
    <source>
        <dbReference type="ARBA" id="ARBA00023180"/>
    </source>
</evidence>
<evidence type="ECO:0000259" key="10">
    <source>
        <dbReference type="PROSITE" id="PS50853"/>
    </source>
</evidence>
<dbReference type="AlphaFoldDB" id="A0A8C5QQ56"/>
<feature type="domain" description="Fibronectin type-III" evidence="10">
    <location>
        <begin position="150"/>
        <end position="248"/>
    </location>
</feature>
<dbReference type="Ensembl" id="ENSLLET00000042408.1">
    <property type="protein sequence ID" value="ENSLLEP00000040757.1"/>
    <property type="gene ID" value="ENSLLEG00000025946.1"/>
</dbReference>
<dbReference type="Gene3D" id="2.60.40.10">
    <property type="entry name" value="Immunoglobulins"/>
    <property type="match status" value="4"/>
</dbReference>
<dbReference type="Proteomes" id="UP000694569">
    <property type="component" value="Unplaced"/>
</dbReference>
<comment type="subcellular location">
    <subcellularLocation>
        <location evidence="1">Membrane</location>
        <topology evidence="1">Single-pass type I membrane protein</topology>
    </subcellularLocation>
</comment>
<dbReference type="InterPro" id="IPR036116">
    <property type="entry name" value="FN3_sf"/>
</dbReference>
<dbReference type="Pfam" id="PF00041">
    <property type="entry name" value="fn3"/>
    <property type="match status" value="1"/>
</dbReference>
<keyword evidence="2 8" id="KW-0812">Transmembrane</keyword>
<feature type="transmembrane region" description="Helical" evidence="8">
    <location>
        <begin position="438"/>
        <end position="463"/>
    </location>
</feature>
<feature type="signal peptide" evidence="9">
    <location>
        <begin position="1"/>
        <end position="27"/>
    </location>
</feature>
<dbReference type="GO" id="GO:0004896">
    <property type="term" value="F:cytokine receptor activity"/>
    <property type="evidence" value="ECO:0007669"/>
    <property type="project" value="TreeGrafter"/>
</dbReference>
<evidence type="ECO:0000256" key="9">
    <source>
        <dbReference type="SAM" id="SignalP"/>
    </source>
</evidence>
<keyword evidence="5 8" id="KW-0472">Membrane</keyword>
<evidence type="ECO:0000256" key="1">
    <source>
        <dbReference type="ARBA" id="ARBA00004479"/>
    </source>
</evidence>
<dbReference type="InterPro" id="IPR003961">
    <property type="entry name" value="FN3_dom"/>
</dbReference>
<organism evidence="11 12">
    <name type="scientific">Leptobrachium leishanense</name>
    <name type="common">Leishan spiny toad</name>
    <dbReference type="NCBI Taxonomy" id="445787"/>
    <lineage>
        <taxon>Eukaryota</taxon>
        <taxon>Metazoa</taxon>
        <taxon>Chordata</taxon>
        <taxon>Craniata</taxon>
        <taxon>Vertebrata</taxon>
        <taxon>Euteleostomi</taxon>
        <taxon>Amphibia</taxon>
        <taxon>Batrachia</taxon>
        <taxon>Anura</taxon>
        <taxon>Pelobatoidea</taxon>
        <taxon>Megophryidae</taxon>
        <taxon>Leptobrachium</taxon>
    </lineage>
</organism>
<keyword evidence="6" id="KW-0675">Receptor</keyword>
<dbReference type="InterPro" id="IPR013783">
    <property type="entry name" value="Ig-like_fold"/>
</dbReference>
<evidence type="ECO:0000256" key="3">
    <source>
        <dbReference type="ARBA" id="ARBA00022729"/>
    </source>
</evidence>
<evidence type="ECO:0000256" key="2">
    <source>
        <dbReference type="ARBA" id="ARBA00022692"/>
    </source>
</evidence>
<evidence type="ECO:0000256" key="5">
    <source>
        <dbReference type="ARBA" id="ARBA00023136"/>
    </source>
</evidence>
<dbReference type="InterPro" id="IPR015152">
    <property type="entry name" value="Growth/epo_recpt_lig-bind"/>
</dbReference>
<keyword evidence="4 8" id="KW-1133">Transmembrane helix</keyword>
<evidence type="ECO:0000313" key="11">
    <source>
        <dbReference type="Ensembl" id="ENSLLEP00000040757.1"/>
    </source>
</evidence>
<gene>
    <name evidence="11" type="primary">MPL</name>
</gene>
<dbReference type="GO" id="GO:0009897">
    <property type="term" value="C:external side of plasma membrane"/>
    <property type="evidence" value="ECO:0007669"/>
    <property type="project" value="TreeGrafter"/>
</dbReference>
<dbReference type="PANTHER" id="PTHR23037:SF31">
    <property type="entry name" value="THROMBOPOIETIN RECEPTOR"/>
    <property type="match status" value="1"/>
</dbReference>
<sequence>MERGRGCERGPLCAYLVLCIILQPASPELLTQTDVELVSLGGKALHCFSRRFEDLTCFWEEERIDAGSTGGGRGGGGIPYTFHYSYMDEPKKECPLTAQRGDGGTLYICRFPEPDVRLYNELTVWVKIRSTNQMLYCRKLEVEKLVFVDPPRDIRVSMAESGRAMQVTWNPPLDFFSDMFKYQLQYWPQNSTHKLNLTLTVEDLPNRLNDLQSDVLYRLRVRTKVEQDEPMWGPWSEEITFFSPTSPEKIGLRCVTPDLVWVCCRWKDMAEVANASQLFYQYRGQDWHLCRHNIRMDECNCAFLGRNDTPVSIVMNMSSPGRLQEFYHMEPFWINHVVSPPPPDLHLQHLLGGKVALNWSVLMAGFEQDMIYEIRFLKDEEVTWKTLQVLRGVSHEVLDLIPGSCYTMQIRACPIGDAIQGFWSAWSAEVRITLPSNYSWFVIVIVLVLLSVPGAVLCTVCIVCRHYRKVKDLVWPQLPDLHKVLDTFFAEIQKQYKENSTFYEKQMEETLQMSCLEVLGEEAMSPDILQISQDYVQLSPPIYQNEDYWPKLGPNISSDGRNQTSGGISNQTYLTTIWNF</sequence>
<dbReference type="SMART" id="SM00060">
    <property type="entry name" value="FN3"/>
    <property type="match status" value="2"/>
</dbReference>
<evidence type="ECO:0000313" key="12">
    <source>
        <dbReference type="Proteomes" id="UP000694569"/>
    </source>
</evidence>
<evidence type="ECO:0000256" key="6">
    <source>
        <dbReference type="ARBA" id="ARBA00023170"/>
    </source>
</evidence>
<dbReference type="PROSITE" id="PS50853">
    <property type="entry name" value="FN3"/>
    <property type="match status" value="2"/>
</dbReference>
<evidence type="ECO:0000256" key="8">
    <source>
        <dbReference type="SAM" id="Phobius"/>
    </source>
</evidence>
<feature type="domain" description="Fibronectin type-III" evidence="10">
    <location>
        <begin position="341"/>
        <end position="436"/>
    </location>
</feature>
<feature type="chain" id="PRO_5034030495" evidence="9">
    <location>
        <begin position="28"/>
        <end position="580"/>
    </location>
</feature>
<dbReference type="Pfam" id="PF09067">
    <property type="entry name" value="EpoR_lig-bind"/>
    <property type="match status" value="1"/>
</dbReference>
<keyword evidence="7" id="KW-0325">Glycoprotein</keyword>